<dbReference type="Gene3D" id="3.40.50.80">
    <property type="entry name" value="Nucleotide-binding domain of ferredoxin-NADP reductase (FNR) module"/>
    <property type="match status" value="1"/>
</dbReference>
<evidence type="ECO:0000313" key="2">
    <source>
        <dbReference type="EMBL" id="MFB9775827.1"/>
    </source>
</evidence>
<dbReference type="Proteomes" id="UP001589707">
    <property type="component" value="Unassembled WGS sequence"/>
</dbReference>
<dbReference type="InterPro" id="IPR017927">
    <property type="entry name" value="FAD-bd_FR_type"/>
</dbReference>
<accession>A0ABV5X040</accession>
<dbReference type="RefSeq" id="WP_376839298.1">
    <property type="nucleotide sequence ID" value="NZ_JBHMAU010000038.1"/>
</dbReference>
<dbReference type="InterPro" id="IPR007037">
    <property type="entry name" value="SIP_rossman_dom"/>
</dbReference>
<protein>
    <submittedName>
        <fullName evidence="2">Siderophore-interacting protein</fullName>
    </submittedName>
</protein>
<dbReference type="InterPro" id="IPR039261">
    <property type="entry name" value="FNR_nucleotide-bd"/>
</dbReference>
<dbReference type="Gene3D" id="2.40.30.10">
    <property type="entry name" value="Translation factors"/>
    <property type="match status" value="1"/>
</dbReference>
<dbReference type="InterPro" id="IPR039374">
    <property type="entry name" value="SIP_fam"/>
</dbReference>
<organism evidence="2 3">
    <name type="scientific">Brevibacterium otitidis</name>
    <dbReference type="NCBI Taxonomy" id="53364"/>
    <lineage>
        <taxon>Bacteria</taxon>
        <taxon>Bacillati</taxon>
        <taxon>Actinomycetota</taxon>
        <taxon>Actinomycetes</taxon>
        <taxon>Micrococcales</taxon>
        <taxon>Brevibacteriaceae</taxon>
        <taxon>Brevibacterium</taxon>
    </lineage>
</organism>
<dbReference type="EMBL" id="JBHMAU010000038">
    <property type="protein sequence ID" value="MFB9775827.1"/>
    <property type="molecule type" value="Genomic_DNA"/>
</dbReference>
<name>A0ABV5X040_9MICO</name>
<reference evidence="2 3" key="1">
    <citation type="submission" date="2024-09" db="EMBL/GenBank/DDBJ databases">
        <authorList>
            <person name="Sun Q."/>
            <person name="Mori K."/>
        </authorList>
    </citation>
    <scope>NUCLEOTIDE SEQUENCE [LARGE SCALE GENOMIC DNA]</scope>
    <source>
        <strain evidence="2 3">JCM 11683</strain>
    </source>
</reference>
<dbReference type="Pfam" id="PF04954">
    <property type="entry name" value="SIP"/>
    <property type="match status" value="1"/>
</dbReference>
<dbReference type="CDD" id="cd06193">
    <property type="entry name" value="siderophore_interacting"/>
    <property type="match status" value="1"/>
</dbReference>
<dbReference type="PANTHER" id="PTHR30157:SF0">
    <property type="entry name" value="NADPH-DEPENDENT FERRIC-CHELATE REDUCTASE"/>
    <property type="match status" value="1"/>
</dbReference>
<dbReference type="PANTHER" id="PTHR30157">
    <property type="entry name" value="FERRIC REDUCTASE, NADPH-DEPENDENT"/>
    <property type="match status" value="1"/>
</dbReference>
<dbReference type="Pfam" id="PF08021">
    <property type="entry name" value="FAD_binding_9"/>
    <property type="match status" value="1"/>
</dbReference>
<evidence type="ECO:0000259" key="1">
    <source>
        <dbReference type="PROSITE" id="PS51384"/>
    </source>
</evidence>
<evidence type="ECO:0000313" key="3">
    <source>
        <dbReference type="Proteomes" id="UP001589707"/>
    </source>
</evidence>
<proteinExistence type="predicted"/>
<dbReference type="PROSITE" id="PS51384">
    <property type="entry name" value="FAD_FR"/>
    <property type="match status" value="1"/>
</dbReference>
<sequence length="321" mass="34212">MTTTAQPQNPYTAFPATLVERTELSPHFTRLTFADAALRTFGATRLDQRMKIVLTDAAQRATIMAAADWLSWWRAEPADKRPQIRTYTVRAVDQSAGRVVVDFVTHGTASPASRFAIEAPLGAEVILVGPDARVAGHDSVGLAYRPGAAEQVLLIGDETAVPAIANAFEQRAGSTARLQAFIEVPTQRDILDLDRRSGDALTWLPRERADGTTVARGEQLCAAVADWAAALPAAALPAAGAEAAAGAARMATGASGAEEAEADSDEALLWEESVASGALYAWVAADAPTVKQVRRILLREHGFDKRQCSFMGYWKPGVSGN</sequence>
<keyword evidence="3" id="KW-1185">Reference proteome</keyword>
<feature type="domain" description="FAD-binding FR-type" evidence="1">
    <location>
        <begin position="11"/>
        <end position="137"/>
    </location>
</feature>
<dbReference type="InterPro" id="IPR013113">
    <property type="entry name" value="SIP_FAD-bd"/>
</dbReference>
<comment type="caution">
    <text evidence="2">The sequence shown here is derived from an EMBL/GenBank/DDBJ whole genome shotgun (WGS) entry which is preliminary data.</text>
</comment>
<gene>
    <name evidence="2" type="ORF">ACFFN1_05295</name>
</gene>